<dbReference type="GO" id="GO:0005789">
    <property type="term" value="C:endoplasmic reticulum membrane"/>
    <property type="evidence" value="ECO:0007669"/>
    <property type="project" value="UniProtKB-SubCell"/>
</dbReference>
<dbReference type="OrthoDB" id="20028at2759"/>
<evidence type="ECO:0000256" key="3">
    <source>
        <dbReference type="ARBA" id="ARBA00011964"/>
    </source>
</evidence>
<evidence type="ECO:0000256" key="5">
    <source>
        <dbReference type="ARBA" id="ARBA00022676"/>
    </source>
</evidence>
<evidence type="ECO:0000256" key="11">
    <source>
        <dbReference type="ARBA" id="ARBA00044743"/>
    </source>
</evidence>
<comment type="function">
    <text evidence="11 14">Dol-P-Man:Man(5)GlcNAc(2)-PP-Dol alpha-1,3-mannosyltransferase that operates in the biosynthetic pathway of dolichol-linked oligosaccharides, the glycan precursors employed in protein asparagine (N)-glycosylation. The assembly of dolichol-linked oligosaccharides begins on the cytosolic side of the endoplasmic reticulum membrane and finishes in its lumen. The sequential addition of sugars to dolichol pyrophosphate produces dolichol-linked oligosaccharides containing fourteen sugars, including two GlcNAcs, nine mannoses and three glucoses. Once assembled, the oligosaccharide is transferred from the lipid to nascent proteins by oligosaccharyltransferases. In the lumen of the endoplasmic reticulum, adds the first dolichyl beta-D-mannosyl phosphate derived mannose in an alpha-1,3 linkage to Man(5)GlcNAc(2)-PP-dolichol to produce Man(6)GlcNAc(2)-PP-dolichol.</text>
</comment>
<feature type="transmembrane region" description="Helical" evidence="14">
    <location>
        <begin position="343"/>
        <end position="368"/>
    </location>
</feature>
<comment type="similarity">
    <text evidence="13">Belongs to the glycosyltransferase ALG3 family.</text>
</comment>
<gene>
    <name evidence="15" type="ORF">B0A54_11355</name>
</gene>
<evidence type="ECO:0000256" key="13">
    <source>
        <dbReference type="ARBA" id="ARBA00093457"/>
    </source>
</evidence>
<feature type="transmembrane region" description="Helical" evidence="14">
    <location>
        <begin position="101"/>
        <end position="121"/>
    </location>
</feature>
<keyword evidence="6 14" id="KW-0808">Transferase</keyword>
<protein>
    <recommendedName>
        <fullName evidence="4 14">Dol-P-Man:Man(5)GlcNAc(2)-PP-Dol alpha-1,3-mannosyltransferase</fullName>
        <ecNumber evidence="3 14">2.4.1.258</ecNumber>
    </recommendedName>
    <alternativeName>
        <fullName evidence="14">Dol-P-Man-dependent alpha(1-3)-mannosyltransferase</fullName>
    </alternativeName>
</protein>
<dbReference type="Proteomes" id="UP000310066">
    <property type="component" value="Unassembled WGS sequence"/>
</dbReference>
<feature type="transmembrane region" description="Helical" evidence="14">
    <location>
        <begin position="264"/>
        <end position="283"/>
    </location>
</feature>
<feature type="transmembrane region" description="Helical" evidence="14">
    <location>
        <begin position="380"/>
        <end position="399"/>
    </location>
</feature>
<keyword evidence="5 14" id="KW-0328">Glycosyltransferase</keyword>
<accession>A0A4U0UMF4</accession>
<evidence type="ECO:0000256" key="2">
    <source>
        <dbReference type="ARBA" id="ARBA00004922"/>
    </source>
</evidence>
<evidence type="ECO:0000256" key="6">
    <source>
        <dbReference type="ARBA" id="ARBA00022679"/>
    </source>
</evidence>
<sequence>MDLVRTCVDIASNPKQTLWISPLIFLADAALCGIVVWKIPYTEIDWIAYMQQVTQYIAGERDYTKLYGDTGPRVYPAAHVYIYRLLHYVTNEGTDIRTAQYIFVALYLSTLLLVMQCYRQAKVPPHVFPLLILSKRLHSIFMLRLFNDGFAVFFLFLAIFCYQRRLWTAGSLAYSFGLCVKMSLLLALPAVGVVLWQGMGRDRALRQAVVMGQLQVLLGYPFLAANPRSYLSRAFELSRQFLFKWTVNWRFVGEQTFLSRPFSLALLGAHAALLTAFLATRWLKPTDVFPVRAIQQLINMPTEVERNKIARMITPDFILGSILGSIVIGCLCARSLHYQFYTYIAWSTPFLLWRSGMHPVLMYGIWAAQEWAWNVYPSTGASSGVVVGVLATTVIASWLGSGPAAERPLADSEHKHEE</sequence>
<dbReference type="EMBL" id="NAJP01000055">
    <property type="protein sequence ID" value="TKA36991.1"/>
    <property type="molecule type" value="Genomic_DNA"/>
</dbReference>
<keyword evidence="9 14" id="KW-1133">Transmembrane helix</keyword>
<feature type="transmembrane region" description="Helical" evidence="14">
    <location>
        <begin position="141"/>
        <end position="162"/>
    </location>
</feature>
<evidence type="ECO:0000313" key="15">
    <source>
        <dbReference type="EMBL" id="TKA36991.1"/>
    </source>
</evidence>
<dbReference type="PANTHER" id="PTHR12646:SF0">
    <property type="entry name" value="DOL-P-MAN:MAN(5)GLCNAC(2)-PP-DOL ALPHA-1,3-MANNOSYLTRANSFERASE"/>
    <property type="match status" value="1"/>
</dbReference>
<comment type="pathway">
    <text evidence="2 14">Protein modification; protein glycosylation.</text>
</comment>
<dbReference type="EC" id="2.4.1.258" evidence="3 14"/>
<comment type="catalytic activity">
    <reaction evidence="12 14">
        <text>an alpha-D-Man-(1-&gt;2)-alpha-D-Man-(1-&gt;2)-alpha-D-Man-(1-&gt;3)-[alpha-D-Man-(1-&gt;6)]-beta-D-Man-(1-&gt;4)-beta-D-GlcNAc-(1-&gt;4)-alpha-D-GlcNAc-diphospho-di-trans,poly-cis-dolichol + a di-trans,poly-cis-dolichyl beta-D-mannosyl phosphate = an alpha-D-Man-(1-&gt;2)-alpha-D-Man-(1-&gt;2)-alpha-D-Man-(1-&gt;3)-[alpha-D-Man-(1-&gt;3)-alpha-D-Man-(1-&gt;6)]-beta-D-Man-(1-&gt;4)-beta-D-GlcNAc-(1-&gt;4)-alpha-D-GlcNAc-diphospho-di-trans,poly-cis-dolichol + a di-trans,poly-cis-dolichyl phosphate + H(+)</text>
        <dbReference type="Rhea" id="RHEA:29527"/>
        <dbReference type="Rhea" id="RHEA-COMP:19498"/>
        <dbReference type="Rhea" id="RHEA-COMP:19501"/>
        <dbReference type="Rhea" id="RHEA-COMP:19516"/>
        <dbReference type="Rhea" id="RHEA-COMP:19517"/>
        <dbReference type="ChEBI" id="CHEBI:15378"/>
        <dbReference type="ChEBI" id="CHEBI:57683"/>
        <dbReference type="ChEBI" id="CHEBI:58211"/>
        <dbReference type="ChEBI" id="CHEBI:132515"/>
        <dbReference type="ChEBI" id="CHEBI:132516"/>
        <dbReference type="EC" id="2.4.1.258"/>
    </reaction>
    <physiologicalReaction direction="left-to-right" evidence="12 14">
        <dbReference type="Rhea" id="RHEA:29528"/>
    </physiologicalReaction>
</comment>
<organism evidence="15 16">
    <name type="scientific">Friedmanniomyces endolithicus</name>
    <dbReference type="NCBI Taxonomy" id="329885"/>
    <lineage>
        <taxon>Eukaryota</taxon>
        <taxon>Fungi</taxon>
        <taxon>Dikarya</taxon>
        <taxon>Ascomycota</taxon>
        <taxon>Pezizomycotina</taxon>
        <taxon>Dothideomycetes</taxon>
        <taxon>Dothideomycetidae</taxon>
        <taxon>Mycosphaerellales</taxon>
        <taxon>Teratosphaeriaceae</taxon>
        <taxon>Friedmanniomyces</taxon>
    </lineage>
</organism>
<feature type="transmembrane region" description="Helical" evidence="14">
    <location>
        <begin position="317"/>
        <end position="336"/>
    </location>
</feature>
<evidence type="ECO:0000256" key="14">
    <source>
        <dbReference type="RuleBase" id="RU364047"/>
    </source>
</evidence>
<keyword evidence="8 14" id="KW-0256">Endoplasmic reticulum</keyword>
<keyword evidence="10 14" id="KW-0472">Membrane</keyword>
<evidence type="ECO:0000256" key="1">
    <source>
        <dbReference type="ARBA" id="ARBA00004477"/>
    </source>
</evidence>
<evidence type="ECO:0000256" key="8">
    <source>
        <dbReference type="ARBA" id="ARBA00022824"/>
    </source>
</evidence>
<reference evidence="15 16" key="1">
    <citation type="submission" date="2017-03" db="EMBL/GenBank/DDBJ databases">
        <title>Genomes of endolithic fungi from Antarctica.</title>
        <authorList>
            <person name="Coleine C."/>
            <person name="Masonjones S."/>
            <person name="Stajich J.E."/>
        </authorList>
    </citation>
    <scope>NUCLEOTIDE SEQUENCE [LARGE SCALE GENOMIC DNA]</scope>
    <source>
        <strain evidence="15 16">CCFEE 5311</strain>
    </source>
</reference>
<dbReference type="UniPathway" id="UPA00378"/>
<dbReference type="PANTHER" id="PTHR12646">
    <property type="entry name" value="NOT56 - RELATED"/>
    <property type="match status" value="1"/>
</dbReference>
<dbReference type="Pfam" id="PF05208">
    <property type="entry name" value="ALG3"/>
    <property type="match status" value="1"/>
</dbReference>
<comment type="caution">
    <text evidence="15">The sequence shown here is derived from an EMBL/GenBank/DDBJ whole genome shotgun (WGS) entry which is preliminary data.</text>
</comment>
<evidence type="ECO:0000256" key="7">
    <source>
        <dbReference type="ARBA" id="ARBA00022692"/>
    </source>
</evidence>
<name>A0A4U0UMF4_9PEZI</name>
<dbReference type="AlphaFoldDB" id="A0A4U0UMF4"/>
<evidence type="ECO:0000256" key="12">
    <source>
        <dbReference type="ARBA" id="ARBA00049506"/>
    </source>
</evidence>
<dbReference type="InterPro" id="IPR007873">
    <property type="entry name" value="Glycosyltransferase_ALG3"/>
</dbReference>
<evidence type="ECO:0000256" key="9">
    <source>
        <dbReference type="ARBA" id="ARBA00022989"/>
    </source>
</evidence>
<feature type="transmembrane region" description="Helical" evidence="14">
    <location>
        <begin position="18"/>
        <end position="37"/>
    </location>
</feature>
<comment type="subcellular location">
    <subcellularLocation>
        <location evidence="1 14">Endoplasmic reticulum membrane</location>
        <topology evidence="1 14">Multi-pass membrane protein</topology>
    </subcellularLocation>
</comment>
<evidence type="ECO:0000313" key="16">
    <source>
        <dbReference type="Proteomes" id="UP000310066"/>
    </source>
</evidence>
<dbReference type="GO" id="GO:0052925">
    <property type="term" value="F:dol-P-Man:Man(5)GlcNAc(2)-PP-Dol alpha-1,3-mannosyltransferase activity"/>
    <property type="evidence" value="ECO:0007669"/>
    <property type="project" value="UniProtKB-EC"/>
</dbReference>
<evidence type="ECO:0000256" key="10">
    <source>
        <dbReference type="ARBA" id="ARBA00023136"/>
    </source>
</evidence>
<keyword evidence="7 14" id="KW-0812">Transmembrane</keyword>
<proteinExistence type="inferred from homology"/>
<dbReference type="STRING" id="329885.A0A4U0UMF4"/>
<feature type="transmembrane region" description="Helical" evidence="14">
    <location>
        <begin position="174"/>
        <end position="198"/>
    </location>
</feature>
<evidence type="ECO:0000256" key="4">
    <source>
        <dbReference type="ARBA" id="ARBA00015561"/>
    </source>
</evidence>